<gene>
    <name evidence="1" type="ORF">J2T09_003122</name>
</gene>
<name>A0ABT9PVV7_9HYPH</name>
<protein>
    <submittedName>
        <fullName evidence="1">Uncharacterized protein</fullName>
    </submittedName>
</protein>
<proteinExistence type="predicted"/>
<dbReference type="EMBL" id="JAUSRF010000009">
    <property type="protein sequence ID" value="MDP9838355.1"/>
    <property type="molecule type" value="Genomic_DNA"/>
</dbReference>
<comment type="caution">
    <text evidence="1">The sequence shown here is derived from an EMBL/GenBank/DDBJ whole genome shotgun (WGS) entry which is preliminary data.</text>
</comment>
<accession>A0ABT9PVV7</accession>
<dbReference type="RefSeq" id="WP_306836157.1">
    <property type="nucleotide sequence ID" value="NZ_JAUSRF010000009.1"/>
</dbReference>
<dbReference type="Proteomes" id="UP001241472">
    <property type="component" value="Unassembled WGS sequence"/>
</dbReference>
<reference evidence="1 2" key="1">
    <citation type="submission" date="2023-07" db="EMBL/GenBank/DDBJ databases">
        <title>Sorghum-associated microbial communities from plants grown in Nebraska, USA.</title>
        <authorList>
            <person name="Schachtman D."/>
        </authorList>
    </citation>
    <scope>NUCLEOTIDE SEQUENCE [LARGE SCALE GENOMIC DNA]</scope>
    <source>
        <strain evidence="1 2">DS1307</strain>
    </source>
</reference>
<evidence type="ECO:0000313" key="1">
    <source>
        <dbReference type="EMBL" id="MDP9838355.1"/>
    </source>
</evidence>
<keyword evidence="2" id="KW-1185">Reference proteome</keyword>
<organism evidence="1 2">
    <name type="scientific">Neorhizobium huautlense</name>
    <dbReference type="NCBI Taxonomy" id="67774"/>
    <lineage>
        <taxon>Bacteria</taxon>
        <taxon>Pseudomonadati</taxon>
        <taxon>Pseudomonadota</taxon>
        <taxon>Alphaproteobacteria</taxon>
        <taxon>Hyphomicrobiales</taxon>
        <taxon>Rhizobiaceae</taxon>
        <taxon>Rhizobium/Agrobacterium group</taxon>
        <taxon>Neorhizobium</taxon>
    </lineage>
</organism>
<evidence type="ECO:0000313" key="2">
    <source>
        <dbReference type="Proteomes" id="UP001241472"/>
    </source>
</evidence>
<sequence length="208" mass="24312">MTAGSLRFDRHIAVRSTPLRCDWFAPLRARSGRSGTPRSLSIFDPISVIGKDRRVAEQRIFQHDHFMPLGINTQRIEFEDDGRSKWAGMGDYALVSPDRRHEIILRYVDEPPQGESYHRAWIDERAFPGFFWGAYFGFTPDSRFFAGSWMGDLYNRQTTVVDLFEQRYHVLAEHIQQFVFDWPMLTDLHDGAGRVAFEFSGSEHWMPY</sequence>